<dbReference type="EMBL" id="AWWI01000179">
    <property type="protein sequence ID" value="PIL14900.1"/>
    <property type="molecule type" value="Genomic_DNA"/>
</dbReference>
<evidence type="ECO:0000256" key="1">
    <source>
        <dbReference type="ARBA" id="ARBA00000085"/>
    </source>
</evidence>
<dbReference type="PROSITE" id="PS50109">
    <property type="entry name" value="HIS_KIN"/>
    <property type="match status" value="1"/>
</dbReference>
<reference evidence="6 7" key="1">
    <citation type="submission" date="2013-09" db="EMBL/GenBank/DDBJ databases">
        <title>Genome sequencing of Phaeobacter antarcticus sp. nov. SM1211.</title>
        <authorList>
            <person name="Zhang X.-Y."/>
            <person name="Liu C."/>
            <person name="Chen X.-L."/>
            <person name="Xie B.-B."/>
            <person name="Qin Q.-L."/>
            <person name="Rong J.-C."/>
            <person name="Zhang Y.-Z."/>
        </authorList>
    </citation>
    <scope>NUCLEOTIDE SEQUENCE [LARGE SCALE GENOMIC DNA]</scope>
    <source>
        <strain evidence="6 7">SM1211</strain>
    </source>
</reference>
<dbReference type="PANTHER" id="PTHR43065">
    <property type="entry name" value="SENSOR HISTIDINE KINASE"/>
    <property type="match status" value="1"/>
</dbReference>
<accession>A0A2G8R019</accession>
<dbReference type="Proteomes" id="UP000231259">
    <property type="component" value="Unassembled WGS sequence"/>
</dbReference>
<dbReference type="SUPFAM" id="SSF47384">
    <property type="entry name" value="Homodimeric domain of signal transducing histidine kinase"/>
    <property type="match status" value="1"/>
</dbReference>
<proteinExistence type="predicted"/>
<feature type="transmembrane region" description="Helical" evidence="4">
    <location>
        <begin position="87"/>
        <end position="104"/>
    </location>
</feature>
<dbReference type="Gene3D" id="3.30.565.10">
    <property type="entry name" value="Histidine kinase-like ATPase, C-terminal domain"/>
    <property type="match status" value="1"/>
</dbReference>
<dbReference type="Gene3D" id="1.10.287.130">
    <property type="match status" value="1"/>
</dbReference>
<feature type="domain" description="Histidine kinase" evidence="5">
    <location>
        <begin position="220"/>
        <end position="440"/>
    </location>
</feature>
<keyword evidence="7" id="KW-1185">Reference proteome</keyword>
<dbReference type="InterPro" id="IPR005467">
    <property type="entry name" value="His_kinase_dom"/>
</dbReference>
<comment type="caution">
    <text evidence="6">The sequence shown here is derived from an EMBL/GenBank/DDBJ whole genome shotgun (WGS) entry which is preliminary data.</text>
</comment>
<keyword evidence="4" id="KW-1133">Transmembrane helix</keyword>
<dbReference type="InterPro" id="IPR004358">
    <property type="entry name" value="Sig_transdc_His_kin-like_C"/>
</dbReference>
<feature type="transmembrane region" description="Helical" evidence="4">
    <location>
        <begin position="168"/>
        <end position="189"/>
    </location>
</feature>
<dbReference type="InterPro" id="IPR003661">
    <property type="entry name" value="HisK_dim/P_dom"/>
</dbReference>
<gene>
    <name evidence="6" type="ORF">P775_26065</name>
</gene>
<feature type="transmembrane region" description="Helical" evidence="4">
    <location>
        <begin position="140"/>
        <end position="162"/>
    </location>
</feature>
<dbReference type="InterPro" id="IPR036097">
    <property type="entry name" value="HisK_dim/P_sf"/>
</dbReference>
<sequence>MHITKYRQFAGPKDGYRGEVDRIMALEYDHFLNVALRVFGVPLAGILISVYTNSMMSTYWSILYVLSYIAIWVYAKKLSAQVSVIQCRVTHLLVLLNTTAYIWFPAWTFSQLDRNLFLVGAGLIGAQLVQLVHRADTSSFLIFGNIIIVFIGMLAFFGLVLPQISSPLALFGIVASWLALLGVLAQSMLGARKRIMAKNAADNQAFQAQKLASIGQLAGGVAHDFNNIITAISGNLELYEVLADDNEKDQAVAAAHEASLRAAKVVKQILVYARQSPLRFTMINANAPLYSLKILTDHLIPSKVSFTIHPLTEAPMINVDASQIETALLNLVLNAVDATPSGGNISLSVHIVETKMSKHVAGGRSLDSGSYVAYKVVDSGSGIPQDVLKFVIDPFFTTKGVGKGTGLGLSMVFGLADSMGGGLEIQTSQSGTTMTMFIPV</sequence>
<dbReference type="GO" id="GO:0000155">
    <property type="term" value="F:phosphorelay sensor kinase activity"/>
    <property type="evidence" value="ECO:0007669"/>
    <property type="project" value="InterPro"/>
</dbReference>
<dbReference type="PRINTS" id="PR00344">
    <property type="entry name" value="BCTRLSENSOR"/>
</dbReference>
<dbReference type="PANTHER" id="PTHR43065:SF49">
    <property type="entry name" value="HISTIDINE KINASE"/>
    <property type="match status" value="1"/>
</dbReference>
<evidence type="ECO:0000256" key="3">
    <source>
        <dbReference type="ARBA" id="ARBA00022553"/>
    </source>
</evidence>
<organism evidence="6 7">
    <name type="scientific">Puniceibacterium antarcticum</name>
    <dbReference type="NCBI Taxonomy" id="1206336"/>
    <lineage>
        <taxon>Bacteria</taxon>
        <taxon>Pseudomonadati</taxon>
        <taxon>Pseudomonadota</taxon>
        <taxon>Alphaproteobacteria</taxon>
        <taxon>Rhodobacterales</taxon>
        <taxon>Paracoccaceae</taxon>
        <taxon>Puniceibacterium</taxon>
    </lineage>
</organism>
<evidence type="ECO:0000313" key="7">
    <source>
        <dbReference type="Proteomes" id="UP000231259"/>
    </source>
</evidence>
<feature type="transmembrane region" description="Helical" evidence="4">
    <location>
        <begin position="57"/>
        <end position="75"/>
    </location>
</feature>
<evidence type="ECO:0000256" key="4">
    <source>
        <dbReference type="SAM" id="Phobius"/>
    </source>
</evidence>
<keyword evidence="4" id="KW-0472">Membrane</keyword>
<evidence type="ECO:0000313" key="6">
    <source>
        <dbReference type="EMBL" id="PIL14900.1"/>
    </source>
</evidence>
<protein>
    <recommendedName>
        <fullName evidence="2">histidine kinase</fullName>
        <ecNumber evidence="2">2.7.13.3</ecNumber>
    </recommendedName>
</protein>
<dbReference type="Pfam" id="PF00512">
    <property type="entry name" value="HisKA"/>
    <property type="match status" value="1"/>
</dbReference>
<feature type="transmembrane region" description="Helical" evidence="4">
    <location>
        <begin position="31"/>
        <end position="51"/>
    </location>
</feature>
<dbReference type="CDD" id="cd00082">
    <property type="entry name" value="HisKA"/>
    <property type="match status" value="1"/>
</dbReference>
<dbReference type="AlphaFoldDB" id="A0A2G8R019"/>
<dbReference type="EC" id="2.7.13.3" evidence="2"/>
<keyword evidence="4" id="KW-0812">Transmembrane</keyword>
<keyword evidence="3" id="KW-0597">Phosphoprotein</keyword>
<dbReference type="SMART" id="SM00388">
    <property type="entry name" value="HisKA"/>
    <property type="match status" value="1"/>
</dbReference>
<dbReference type="InterPro" id="IPR003594">
    <property type="entry name" value="HATPase_dom"/>
</dbReference>
<dbReference type="Pfam" id="PF02518">
    <property type="entry name" value="HATPase_c"/>
    <property type="match status" value="1"/>
</dbReference>
<evidence type="ECO:0000256" key="2">
    <source>
        <dbReference type="ARBA" id="ARBA00012438"/>
    </source>
</evidence>
<dbReference type="SUPFAM" id="SSF55874">
    <property type="entry name" value="ATPase domain of HSP90 chaperone/DNA topoisomerase II/histidine kinase"/>
    <property type="match status" value="1"/>
</dbReference>
<comment type="catalytic activity">
    <reaction evidence="1">
        <text>ATP + protein L-histidine = ADP + protein N-phospho-L-histidine.</text>
        <dbReference type="EC" id="2.7.13.3"/>
    </reaction>
</comment>
<dbReference type="InterPro" id="IPR036890">
    <property type="entry name" value="HATPase_C_sf"/>
</dbReference>
<evidence type="ECO:0000259" key="5">
    <source>
        <dbReference type="PROSITE" id="PS50109"/>
    </source>
</evidence>
<dbReference type="SMART" id="SM00387">
    <property type="entry name" value="HATPase_c"/>
    <property type="match status" value="1"/>
</dbReference>
<name>A0A2G8R019_9RHOB</name>
<dbReference type="OrthoDB" id="9796100at2"/>